<proteinExistence type="predicted"/>
<evidence type="ECO:0000313" key="7">
    <source>
        <dbReference type="Proteomes" id="UP000255265"/>
    </source>
</evidence>
<protein>
    <submittedName>
        <fullName evidence="6">AraC family transcriptional regulator</fullName>
    </submittedName>
</protein>
<dbReference type="AlphaFoldDB" id="A0A370FH89"/>
<dbReference type="SUPFAM" id="SSF46689">
    <property type="entry name" value="Homeodomain-like"/>
    <property type="match status" value="1"/>
</dbReference>
<keyword evidence="3" id="KW-0804">Transcription</keyword>
<dbReference type="InterPro" id="IPR009057">
    <property type="entry name" value="Homeodomain-like_sf"/>
</dbReference>
<dbReference type="Proteomes" id="UP000255265">
    <property type="component" value="Unassembled WGS sequence"/>
</dbReference>
<evidence type="ECO:0000256" key="2">
    <source>
        <dbReference type="ARBA" id="ARBA00023125"/>
    </source>
</evidence>
<dbReference type="PANTHER" id="PTHR47894">
    <property type="entry name" value="HTH-TYPE TRANSCRIPTIONAL REGULATOR GADX"/>
    <property type="match status" value="1"/>
</dbReference>
<dbReference type="GO" id="GO:0005829">
    <property type="term" value="C:cytosol"/>
    <property type="evidence" value="ECO:0007669"/>
    <property type="project" value="TreeGrafter"/>
</dbReference>
<evidence type="ECO:0000256" key="4">
    <source>
        <dbReference type="SAM" id="MobiDB-lite"/>
    </source>
</evidence>
<keyword evidence="2" id="KW-0238">DNA-binding</keyword>
<dbReference type="Pfam" id="PF12833">
    <property type="entry name" value="HTH_18"/>
    <property type="match status" value="1"/>
</dbReference>
<dbReference type="GO" id="GO:0000976">
    <property type="term" value="F:transcription cis-regulatory region binding"/>
    <property type="evidence" value="ECO:0007669"/>
    <property type="project" value="TreeGrafter"/>
</dbReference>
<dbReference type="RefSeq" id="WP_114803352.1">
    <property type="nucleotide sequence ID" value="NZ_QQAV01000005.1"/>
</dbReference>
<dbReference type="InterPro" id="IPR032687">
    <property type="entry name" value="AraC-type_N"/>
</dbReference>
<accession>A0A370FH89</accession>
<keyword evidence="7" id="KW-1185">Reference proteome</keyword>
<comment type="caution">
    <text evidence="6">The sequence shown here is derived from an EMBL/GenBank/DDBJ whole genome shotgun (WGS) entry which is preliminary data.</text>
</comment>
<dbReference type="PANTHER" id="PTHR47894:SF1">
    <property type="entry name" value="HTH-TYPE TRANSCRIPTIONAL REGULATOR VQSM"/>
    <property type="match status" value="1"/>
</dbReference>
<name>A0A370FH89_9BURK</name>
<reference evidence="6 7" key="1">
    <citation type="submission" date="2018-07" db="EMBL/GenBank/DDBJ databases">
        <title>Genomic Encyclopedia of Type Strains, Phase IV (KMG-IV): sequencing the most valuable type-strain genomes for metagenomic binning, comparative biology and taxonomic classification.</title>
        <authorList>
            <person name="Goeker M."/>
        </authorList>
    </citation>
    <scope>NUCLEOTIDE SEQUENCE [LARGE SCALE GENOMIC DNA]</scope>
    <source>
        <strain evidence="6 7">DSM 21352</strain>
    </source>
</reference>
<evidence type="ECO:0000259" key="5">
    <source>
        <dbReference type="PROSITE" id="PS01124"/>
    </source>
</evidence>
<gene>
    <name evidence="6" type="ORF">DFR41_105325</name>
</gene>
<dbReference type="PROSITE" id="PS01124">
    <property type="entry name" value="HTH_ARAC_FAMILY_2"/>
    <property type="match status" value="1"/>
</dbReference>
<feature type="domain" description="HTH araC/xylS-type" evidence="5">
    <location>
        <begin position="259"/>
        <end position="357"/>
    </location>
</feature>
<evidence type="ECO:0000256" key="3">
    <source>
        <dbReference type="ARBA" id="ARBA00023163"/>
    </source>
</evidence>
<dbReference type="Pfam" id="PF12625">
    <property type="entry name" value="Arabinose_bd"/>
    <property type="match status" value="1"/>
</dbReference>
<feature type="region of interest" description="Disordered" evidence="4">
    <location>
        <begin position="346"/>
        <end position="386"/>
    </location>
</feature>
<dbReference type="GO" id="GO:0003700">
    <property type="term" value="F:DNA-binding transcription factor activity"/>
    <property type="evidence" value="ECO:0007669"/>
    <property type="project" value="InterPro"/>
</dbReference>
<evidence type="ECO:0000313" key="6">
    <source>
        <dbReference type="EMBL" id="RDI24410.1"/>
    </source>
</evidence>
<dbReference type="OrthoDB" id="6506763at2"/>
<dbReference type="Gene3D" id="1.10.10.60">
    <property type="entry name" value="Homeodomain-like"/>
    <property type="match status" value="1"/>
</dbReference>
<dbReference type="EMBL" id="QQAV01000005">
    <property type="protein sequence ID" value="RDI24410.1"/>
    <property type="molecule type" value="Genomic_DNA"/>
</dbReference>
<organism evidence="6 7">
    <name type="scientific">Pseudacidovorax intermedius</name>
    <dbReference type="NCBI Taxonomy" id="433924"/>
    <lineage>
        <taxon>Bacteria</taxon>
        <taxon>Pseudomonadati</taxon>
        <taxon>Pseudomonadota</taxon>
        <taxon>Betaproteobacteria</taxon>
        <taxon>Burkholderiales</taxon>
        <taxon>Comamonadaceae</taxon>
        <taxon>Pseudacidovorax</taxon>
    </lineage>
</organism>
<evidence type="ECO:0000256" key="1">
    <source>
        <dbReference type="ARBA" id="ARBA00023015"/>
    </source>
</evidence>
<keyword evidence="1" id="KW-0805">Transcription regulation</keyword>
<dbReference type="SMART" id="SM00342">
    <property type="entry name" value="HTH_ARAC"/>
    <property type="match status" value="1"/>
</dbReference>
<dbReference type="InterPro" id="IPR018060">
    <property type="entry name" value="HTH_AraC"/>
</dbReference>
<sequence>MVLPSVAGTFLPSFRDIAVAPSIHEAGAAYTVPLWCTQRLLGGAMRHGFARDGLLRHMRVPADRQDDPDWPVPVADFGALLRRLARRMDDELVGLWRRPVPFGSFSSVARQLLHCATLGEALQLALRLYRLIAPGFPLRLRVSQGVARLDMQPQSPDADVALDAAAVYWMLALARWLVDRPIPVQSAWMRSAAQDPCYRERQPFFEVTAQYGCASTGITFDAGWLHRPLARSAQSLEPFLATLPAPLMRAGAPRPAAAEQVCGQLQLHRNGFAGTLQSVARTLGLSPRSLRRRLQEEGRSWHDLKDAMRREQALDWVARTDLSLGEIGERLGFADASTFHRAFKRWTGEPPGEFRRRRQGRAAPLQPAPSSFRVAATASPAGRHGH</sequence>